<dbReference type="PANTHER" id="PTHR10357">
    <property type="entry name" value="ALPHA-AMYLASE FAMILY MEMBER"/>
    <property type="match status" value="1"/>
</dbReference>
<sequence>MRAFHPSVLLTAAAMLSGMSSVMALTAAEWRKQSIYQVVTDRFARTDLSTTARCITDEQVYCGGTWRGLISKLDYIQGMGFTAVWISPVVKQVDGNTKDGSSYHGYWAQDIWALNPAFGTSADLVALSAALHSRGMYLMVDVVTNHLAFIGCKACVNYGGLSPFSSASYYHPPCSINYDDQTSIEQCWQGSDTVSLPDLRTQNDDIRRIWNNWISNLVSTYGIDGIRIDSAKHVEKSFFPGFGAAAGVYAIGEVFHGDPVYLAPYQNYIDGVLDYPSYYWITRAFQSTSGSMSNLVSGLASLKSAAVDTSLYGSFLENHDQARFPSLTGDIALVKNAIAFTMLKDGIPIIYQGQEQRYAGKDTPLNREALWLSGYSTTSELYTWIAKLNQIRTQANAQDSTYPASSVQVIYSDSRTIALRKGNAGYQVVSVFTNIGSASSSSSSINLTSSATGFLANQPLVDVMSCATFTADSSGSLGLALAAGGLPRVLYPLARLAGSNICPALTGTATLTTTSSPTGTASCSVTAAAIIFNELVITAFGDTVKIVGNTSSLGNWNAASGVTLSASQYTSSNPLWSGTVSFPPASVIQYKFIKLSSSGAATWEADPNHTYTVPCAVAATVSSTWKG</sequence>
<keyword evidence="7 16" id="KW-0378">Hydrolase</keyword>
<keyword evidence="8" id="KW-0106">Calcium</keyword>
<evidence type="ECO:0000259" key="15">
    <source>
        <dbReference type="PROSITE" id="PS51166"/>
    </source>
</evidence>
<accession>A0AAE0MFX9</accession>
<evidence type="ECO:0000256" key="1">
    <source>
        <dbReference type="ARBA" id="ARBA00000548"/>
    </source>
</evidence>
<comment type="caution">
    <text evidence="16">The sequence shown here is derived from an EMBL/GenBank/DDBJ whole genome shotgun (WGS) entry which is preliminary data.</text>
</comment>
<dbReference type="Gene3D" id="2.60.40.1180">
    <property type="entry name" value="Golgi alpha-mannosidase II"/>
    <property type="match status" value="1"/>
</dbReference>
<evidence type="ECO:0000256" key="7">
    <source>
        <dbReference type="ARBA" id="ARBA00022801"/>
    </source>
</evidence>
<evidence type="ECO:0000256" key="5">
    <source>
        <dbReference type="ARBA" id="ARBA00022723"/>
    </source>
</evidence>
<dbReference type="InterPro" id="IPR013780">
    <property type="entry name" value="Glyco_hydro_b"/>
</dbReference>
<dbReference type="FunFam" id="3.20.20.80:FF:000120">
    <property type="entry name" value="Alpha-amylase A"/>
    <property type="match status" value="1"/>
</dbReference>
<dbReference type="InterPro" id="IPR013784">
    <property type="entry name" value="Carb-bd-like_fold"/>
</dbReference>
<evidence type="ECO:0000256" key="2">
    <source>
        <dbReference type="ARBA" id="ARBA00001913"/>
    </source>
</evidence>
<dbReference type="Pfam" id="PF00128">
    <property type="entry name" value="Alpha-amylase"/>
    <property type="match status" value="1"/>
</dbReference>
<organism evidence="16 17">
    <name type="scientific">Apodospora peruviana</name>
    <dbReference type="NCBI Taxonomy" id="516989"/>
    <lineage>
        <taxon>Eukaryota</taxon>
        <taxon>Fungi</taxon>
        <taxon>Dikarya</taxon>
        <taxon>Ascomycota</taxon>
        <taxon>Pezizomycotina</taxon>
        <taxon>Sordariomycetes</taxon>
        <taxon>Sordariomycetidae</taxon>
        <taxon>Sordariales</taxon>
        <taxon>Lasiosphaeriaceae</taxon>
        <taxon>Apodospora</taxon>
    </lineage>
</organism>
<dbReference type="GO" id="GO:0005509">
    <property type="term" value="F:calcium ion binding"/>
    <property type="evidence" value="ECO:0007669"/>
    <property type="project" value="InterPro"/>
</dbReference>
<reference evidence="16" key="1">
    <citation type="journal article" date="2023" name="Mol. Phylogenet. Evol.">
        <title>Genome-scale phylogeny and comparative genomics of the fungal order Sordariales.</title>
        <authorList>
            <person name="Hensen N."/>
            <person name="Bonometti L."/>
            <person name="Westerberg I."/>
            <person name="Brannstrom I.O."/>
            <person name="Guillou S."/>
            <person name="Cros-Aarteil S."/>
            <person name="Calhoun S."/>
            <person name="Haridas S."/>
            <person name="Kuo A."/>
            <person name="Mondo S."/>
            <person name="Pangilinan J."/>
            <person name="Riley R."/>
            <person name="LaButti K."/>
            <person name="Andreopoulos B."/>
            <person name="Lipzen A."/>
            <person name="Chen C."/>
            <person name="Yan M."/>
            <person name="Daum C."/>
            <person name="Ng V."/>
            <person name="Clum A."/>
            <person name="Steindorff A."/>
            <person name="Ohm R.A."/>
            <person name="Martin F."/>
            <person name="Silar P."/>
            <person name="Natvig D.O."/>
            <person name="Lalanne C."/>
            <person name="Gautier V."/>
            <person name="Ament-Velasquez S.L."/>
            <person name="Kruys A."/>
            <person name="Hutchinson M.I."/>
            <person name="Powell A.J."/>
            <person name="Barry K."/>
            <person name="Miller A.N."/>
            <person name="Grigoriev I.V."/>
            <person name="Debuchy R."/>
            <person name="Gladieux P."/>
            <person name="Hiltunen Thoren M."/>
            <person name="Johannesson H."/>
        </authorList>
    </citation>
    <scope>NUCLEOTIDE SEQUENCE</scope>
    <source>
        <strain evidence="16">CBS 118394</strain>
    </source>
</reference>
<protein>
    <recommendedName>
        <fullName evidence="4">alpha-amylase</fullName>
        <ecNumber evidence="4">3.2.1.1</ecNumber>
    </recommendedName>
</protein>
<dbReference type="PANTHER" id="PTHR10357:SF215">
    <property type="entry name" value="ALPHA-AMYLASE 1"/>
    <property type="match status" value="1"/>
</dbReference>
<dbReference type="InterPro" id="IPR002044">
    <property type="entry name" value="CBM20"/>
</dbReference>
<dbReference type="Gene3D" id="2.60.40.10">
    <property type="entry name" value="Immunoglobulins"/>
    <property type="match status" value="1"/>
</dbReference>
<dbReference type="Pfam" id="PF00686">
    <property type="entry name" value="CBM_20"/>
    <property type="match status" value="1"/>
</dbReference>
<dbReference type="GO" id="GO:0000272">
    <property type="term" value="P:polysaccharide catabolic process"/>
    <property type="evidence" value="ECO:0007669"/>
    <property type="project" value="UniProtKB-KW"/>
</dbReference>
<keyword evidence="10" id="KW-0325">Glycoprotein</keyword>
<dbReference type="PROSITE" id="PS51166">
    <property type="entry name" value="CBM20"/>
    <property type="match status" value="1"/>
</dbReference>
<evidence type="ECO:0000256" key="11">
    <source>
        <dbReference type="ARBA" id="ARBA00023277"/>
    </source>
</evidence>
<dbReference type="InterPro" id="IPR006047">
    <property type="entry name" value="GH13_cat_dom"/>
</dbReference>
<keyword evidence="11" id="KW-0119">Carbohydrate metabolism</keyword>
<dbReference type="SUPFAM" id="SSF51011">
    <property type="entry name" value="Glycosyl hydrolase domain"/>
    <property type="match status" value="1"/>
</dbReference>
<dbReference type="GO" id="GO:2001070">
    <property type="term" value="F:starch binding"/>
    <property type="evidence" value="ECO:0007669"/>
    <property type="project" value="InterPro"/>
</dbReference>
<keyword evidence="9" id="KW-1015">Disulfide bond</keyword>
<feature type="chain" id="PRO_5042296076" description="alpha-amylase" evidence="14">
    <location>
        <begin position="25"/>
        <end position="627"/>
    </location>
</feature>
<name>A0AAE0MFX9_9PEZI</name>
<dbReference type="InterPro" id="IPR017853">
    <property type="entry name" value="GH"/>
</dbReference>
<feature type="signal peptide" evidence="14">
    <location>
        <begin position="1"/>
        <end position="24"/>
    </location>
</feature>
<evidence type="ECO:0000256" key="10">
    <source>
        <dbReference type="ARBA" id="ARBA00023180"/>
    </source>
</evidence>
<comment type="similarity">
    <text evidence="3">Belongs to the glycosyl hydrolase 13 family.</text>
</comment>
<evidence type="ECO:0000256" key="14">
    <source>
        <dbReference type="SAM" id="SignalP"/>
    </source>
</evidence>
<evidence type="ECO:0000256" key="4">
    <source>
        <dbReference type="ARBA" id="ARBA00012595"/>
    </source>
</evidence>
<comment type="catalytic activity">
    <reaction evidence="1">
        <text>Endohydrolysis of (1-&gt;4)-alpha-D-glucosidic linkages in polysaccharides containing three or more (1-&gt;4)-alpha-linked D-glucose units.</text>
        <dbReference type="EC" id="3.2.1.1"/>
    </reaction>
</comment>
<feature type="domain" description="CBM20" evidence="15">
    <location>
        <begin position="519"/>
        <end position="627"/>
    </location>
</feature>
<dbReference type="Gene3D" id="3.20.20.80">
    <property type="entry name" value="Glycosidases"/>
    <property type="match status" value="1"/>
</dbReference>
<dbReference type="GO" id="GO:0004556">
    <property type="term" value="F:alpha-amylase activity"/>
    <property type="evidence" value="ECO:0007669"/>
    <property type="project" value="UniProtKB-EC"/>
</dbReference>
<dbReference type="CDD" id="cd05811">
    <property type="entry name" value="CBM20_glucoamylase"/>
    <property type="match status" value="1"/>
</dbReference>
<dbReference type="CDD" id="cd11319">
    <property type="entry name" value="AmyAc_euk_AmyA"/>
    <property type="match status" value="1"/>
</dbReference>
<gene>
    <name evidence="16" type="ORF">B0H66DRAFT_52922</name>
</gene>
<dbReference type="SUPFAM" id="SSF49452">
    <property type="entry name" value="Starch-binding domain-like"/>
    <property type="match status" value="1"/>
</dbReference>
<dbReference type="InterPro" id="IPR015340">
    <property type="entry name" value="A_amylase_C_dom"/>
</dbReference>
<comment type="cofactor">
    <cofactor evidence="2">
        <name>Ca(2+)</name>
        <dbReference type="ChEBI" id="CHEBI:29108"/>
    </cofactor>
</comment>
<keyword evidence="17" id="KW-1185">Reference proteome</keyword>
<dbReference type="Pfam" id="PF09260">
    <property type="entry name" value="A_amylase_dom_C"/>
    <property type="match status" value="1"/>
</dbReference>
<evidence type="ECO:0000256" key="9">
    <source>
        <dbReference type="ARBA" id="ARBA00023157"/>
    </source>
</evidence>
<dbReference type="EMBL" id="JAUEDM010000001">
    <property type="protein sequence ID" value="KAK3330258.1"/>
    <property type="molecule type" value="Genomic_DNA"/>
</dbReference>
<dbReference type="EC" id="3.2.1.1" evidence="4"/>
<keyword evidence="6 14" id="KW-0732">Signal</keyword>
<dbReference type="AlphaFoldDB" id="A0AAE0MFX9"/>
<evidence type="ECO:0000256" key="12">
    <source>
        <dbReference type="ARBA" id="ARBA00023295"/>
    </source>
</evidence>
<dbReference type="SMART" id="SM01065">
    <property type="entry name" value="CBM_2"/>
    <property type="match status" value="1"/>
</dbReference>
<dbReference type="Proteomes" id="UP001283341">
    <property type="component" value="Unassembled WGS sequence"/>
</dbReference>
<keyword evidence="12" id="KW-0326">Glycosidase</keyword>
<evidence type="ECO:0000313" key="17">
    <source>
        <dbReference type="Proteomes" id="UP001283341"/>
    </source>
</evidence>
<evidence type="ECO:0000256" key="8">
    <source>
        <dbReference type="ARBA" id="ARBA00022837"/>
    </source>
</evidence>
<dbReference type="SMART" id="SM00642">
    <property type="entry name" value="Aamy"/>
    <property type="match status" value="1"/>
</dbReference>
<evidence type="ECO:0000256" key="3">
    <source>
        <dbReference type="ARBA" id="ARBA00008061"/>
    </source>
</evidence>
<dbReference type="InterPro" id="IPR013783">
    <property type="entry name" value="Ig-like_fold"/>
</dbReference>
<dbReference type="InterPro" id="IPR034836">
    <property type="entry name" value="CBM20_glucoamylase"/>
</dbReference>
<dbReference type="SUPFAM" id="SSF51445">
    <property type="entry name" value="(Trans)glycosidases"/>
    <property type="match status" value="1"/>
</dbReference>
<keyword evidence="13" id="KW-0624">Polysaccharide degradation</keyword>
<proteinExistence type="inferred from homology"/>
<keyword evidence="5" id="KW-0479">Metal-binding</keyword>
<reference evidence="16" key="2">
    <citation type="submission" date="2023-06" db="EMBL/GenBank/DDBJ databases">
        <authorList>
            <consortium name="Lawrence Berkeley National Laboratory"/>
            <person name="Haridas S."/>
            <person name="Hensen N."/>
            <person name="Bonometti L."/>
            <person name="Westerberg I."/>
            <person name="Brannstrom I.O."/>
            <person name="Guillou S."/>
            <person name="Cros-Aarteil S."/>
            <person name="Calhoun S."/>
            <person name="Kuo A."/>
            <person name="Mondo S."/>
            <person name="Pangilinan J."/>
            <person name="Riley R."/>
            <person name="Labutti K."/>
            <person name="Andreopoulos B."/>
            <person name="Lipzen A."/>
            <person name="Chen C."/>
            <person name="Yanf M."/>
            <person name="Daum C."/>
            <person name="Ng V."/>
            <person name="Clum A."/>
            <person name="Steindorff A."/>
            <person name="Ohm R."/>
            <person name="Martin F."/>
            <person name="Silar P."/>
            <person name="Natvig D."/>
            <person name="Lalanne C."/>
            <person name="Gautier V."/>
            <person name="Ament-Velasquez S.L."/>
            <person name="Kruys A."/>
            <person name="Hutchinson M.I."/>
            <person name="Powell A.J."/>
            <person name="Barry K."/>
            <person name="Miller A.N."/>
            <person name="Grigoriev I.V."/>
            <person name="Debuchy R."/>
            <person name="Gladieux P."/>
            <person name="Thoren M.H."/>
            <person name="Johannesson H."/>
        </authorList>
    </citation>
    <scope>NUCLEOTIDE SEQUENCE</scope>
    <source>
        <strain evidence="16">CBS 118394</strain>
    </source>
</reference>
<evidence type="ECO:0000256" key="6">
    <source>
        <dbReference type="ARBA" id="ARBA00022729"/>
    </source>
</evidence>
<evidence type="ECO:0000256" key="13">
    <source>
        <dbReference type="ARBA" id="ARBA00023326"/>
    </source>
</evidence>
<evidence type="ECO:0000313" key="16">
    <source>
        <dbReference type="EMBL" id="KAK3330258.1"/>
    </source>
</evidence>